<dbReference type="RefSeq" id="WP_328375537.1">
    <property type="nucleotide sequence ID" value="NZ_CP107941.1"/>
</dbReference>
<keyword evidence="2" id="KW-1185">Reference proteome</keyword>
<name>A0ABZ1PP38_9ACTN</name>
<dbReference type="EMBL" id="CP107941">
    <property type="protein sequence ID" value="WUI85332.1"/>
    <property type="molecule type" value="Genomic_DNA"/>
</dbReference>
<proteinExistence type="predicted"/>
<gene>
    <name evidence="1" type="ORF">OG375_13770</name>
</gene>
<evidence type="ECO:0000313" key="2">
    <source>
        <dbReference type="Proteomes" id="UP001346877"/>
    </source>
</evidence>
<sequence length="57" mass="6409">MPAIPHPRRGRQPSLYFDHLKLPPGMFDVLLGSSPGRRWAEGLFDSMTTTQYIAAHS</sequence>
<evidence type="ECO:0000313" key="1">
    <source>
        <dbReference type="EMBL" id="WUI85332.1"/>
    </source>
</evidence>
<protein>
    <submittedName>
        <fullName evidence="1">Uncharacterized protein</fullName>
    </submittedName>
</protein>
<organism evidence="1 2">
    <name type="scientific">Micromonospora zamorensis</name>
    <dbReference type="NCBI Taxonomy" id="709883"/>
    <lineage>
        <taxon>Bacteria</taxon>
        <taxon>Bacillati</taxon>
        <taxon>Actinomycetota</taxon>
        <taxon>Actinomycetes</taxon>
        <taxon>Micromonosporales</taxon>
        <taxon>Micromonosporaceae</taxon>
        <taxon>Micromonospora</taxon>
    </lineage>
</organism>
<reference evidence="1 2" key="1">
    <citation type="submission" date="2022-10" db="EMBL/GenBank/DDBJ databases">
        <title>The complete genomes of actinobacterial strains from the NBC collection.</title>
        <authorList>
            <person name="Joergensen T.S."/>
            <person name="Alvarez Arevalo M."/>
            <person name="Sterndorff E.B."/>
            <person name="Faurdal D."/>
            <person name="Vuksanovic O."/>
            <person name="Mourched A.-S."/>
            <person name="Charusanti P."/>
            <person name="Shaw S."/>
            <person name="Blin K."/>
            <person name="Weber T."/>
        </authorList>
    </citation>
    <scope>NUCLEOTIDE SEQUENCE [LARGE SCALE GENOMIC DNA]</scope>
    <source>
        <strain evidence="1 2">NBC_00396</strain>
    </source>
</reference>
<dbReference type="Proteomes" id="UP001346877">
    <property type="component" value="Chromosome"/>
</dbReference>
<accession>A0ABZ1PP38</accession>